<proteinExistence type="predicted"/>
<keyword evidence="2" id="KW-0472">Membrane</keyword>
<dbReference type="AlphaFoldDB" id="A0A0P0RG97"/>
<dbReference type="InterPro" id="IPR036188">
    <property type="entry name" value="FAD/NAD-bd_sf"/>
</dbReference>
<evidence type="ECO:0000313" key="4">
    <source>
        <dbReference type="EMBL" id="ALL67719.1"/>
    </source>
</evidence>
<dbReference type="Pfam" id="PF01266">
    <property type="entry name" value="DAO"/>
    <property type="match status" value="1"/>
</dbReference>
<evidence type="ECO:0000259" key="3">
    <source>
        <dbReference type="Pfam" id="PF01266"/>
    </source>
</evidence>
<dbReference type="PANTHER" id="PTHR13847">
    <property type="entry name" value="SARCOSINE DEHYDROGENASE-RELATED"/>
    <property type="match status" value="1"/>
</dbReference>
<evidence type="ECO:0000256" key="2">
    <source>
        <dbReference type="SAM" id="Phobius"/>
    </source>
</evidence>
<gene>
    <name evidence="4" type="ORF">K788_0006335</name>
</gene>
<dbReference type="Proteomes" id="UP000019146">
    <property type="component" value="Chromosome 2"/>
</dbReference>
<dbReference type="PANTHER" id="PTHR13847:SF287">
    <property type="entry name" value="FAD-DEPENDENT OXIDOREDUCTASE DOMAIN-CONTAINING PROTEIN 1"/>
    <property type="match status" value="1"/>
</dbReference>
<dbReference type="KEGG" id="bcai:K788_0006335"/>
<protein>
    <submittedName>
        <fullName evidence="4">Glycine oxidase ThiO</fullName>
    </submittedName>
</protein>
<sequence>MVEMSMARDYDLAIVGGGILGAWTLYLAQQRFPHWRIGLIERFRIGDGATAHSAGVLVATGSTSRERRLAEFSAERYRQIRQSLELRTTAADVFWVTEAAHEHDLRQMAVDFTIDVERLSPHVLRDRLTAPLELGATEILLRGGSAVAHDPGAIARGLIGASMRSPQVTCVEGAGVRGLDIGAAGVALRLDDGSAMRSARVVVAAGPWLAGEPFAALSPTRSLRIKKVVALHVDLIPPPDAAAVFFPQSDAYLMPMPARNQWLFSFRADEWDCLPFKHALEISAHDRQIAMRIIERYQPGASRACRGGRVFCDAYTPNGEPIVERVPDAPVVVAGGGSGAGFRLSPGLADEALRCLDA</sequence>
<feature type="transmembrane region" description="Helical" evidence="2">
    <location>
        <begin position="12"/>
        <end position="28"/>
    </location>
</feature>
<keyword evidence="2" id="KW-1133">Transmembrane helix</keyword>
<dbReference type="Gene3D" id="3.50.50.60">
    <property type="entry name" value="FAD/NAD(P)-binding domain"/>
    <property type="match status" value="1"/>
</dbReference>
<organism evidence="4 5">
    <name type="scientific">Paraburkholderia caribensis MBA4</name>
    <dbReference type="NCBI Taxonomy" id="1323664"/>
    <lineage>
        <taxon>Bacteria</taxon>
        <taxon>Pseudomonadati</taxon>
        <taxon>Pseudomonadota</taxon>
        <taxon>Betaproteobacteria</taxon>
        <taxon>Burkholderiales</taxon>
        <taxon>Burkholderiaceae</taxon>
        <taxon>Paraburkholderia</taxon>
    </lineage>
</organism>
<name>A0A0P0RG97_9BURK</name>
<dbReference type="InterPro" id="IPR006076">
    <property type="entry name" value="FAD-dep_OxRdtase"/>
</dbReference>
<feature type="domain" description="FAD dependent oxidoreductase" evidence="3">
    <location>
        <begin position="11"/>
        <end position="351"/>
    </location>
</feature>
<reference evidence="4 5" key="1">
    <citation type="journal article" date="2014" name="Genome Announc.">
        <title>Draft Genome Sequence of the Haloacid-Degrading Burkholderia caribensis Strain MBA4.</title>
        <authorList>
            <person name="Pan Y."/>
            <person name="Kong K.F."/>
            <person name="Tsang J.S."/>
        </authorList>
    </citation>
    <scope>NUCLEOTIDE SEQUENCE [LARGE SCALE GENOMIC DNA]</scope>
    <source>
        <strain evidence="4 5">MBA4</strain>
    </source>
</reference>
<keyword evidence="1" id="KW-0560">Oxidoreductase</keyword>
<dbReference type="EMBL" id="CP012747">
    <property type="protein sequence ID" value="ALL67719.1"/>
    <property type="molecule type" value="Genomic_DNA"/>
</dbReference>
<dbReference type="SUPFAM" id="SSF51905">
    <property type="entry name" value="FAD/NAD(P)-binding domain"/>
    <property type="match status" value="1"/>
</dbReference>
<dbReference type="GO" id="GO:0005737">
    <property type="term" value="C:cytoplasm"/>
    <property type="evidence" value="ECO:0007669"/>
    <property type="project" value="TreeGrafter"/>
</dbReference>
<dbReference type="GO" id="GO:0016491">
    <property type="term" value="F:oxidoreductase activity"/>
    <property type="evidence" value="ECO:0007669"/>
    <property type="project" value="UniProtKB-KW"/>
</dbReference>
<evidence type="ECO:0000256" key="1">
    <source>
        <dbReference type="ARBA" id="ARBA00023002"/>
    </source>
</evidence>
<keyword evidence="2" id="KW-0812">Transmembrane</keyword>
<accession>A0A0P0RG97</accession>
<evidence type="ECO:0000313" key="5">
    <source>
        <dbReference type="Proteomes" id="UP000019146"/>
    </source>
</evidence>
<dbReference type="Gene3D" id="3.30.9.10">
    <property type="entry name" value="D-Amino Acid Oxidase, subunit A, domain 2"/>
    <property type="match status" value="1"/>
</dbReference>